<dbReference type="AlphaFoldDB" id="A0A1F5ZGZ7"/>
<reference evidence="1 2" key="1">
    <citation type="journal article" date="2016" name="Nat. Commun.">
        <title>Thousands of microbial genomes shed light on interconnected biogeochemical processes in an aquifer system.</title>
        <authorList>
            <person name="Anantharaman K."/>
            <person name="Brown C.T."/>
            <person name="Hug L.A."/>
            <person name="Sharon I."/>
            <person name="Castelle C.J."/>
            <person name="Probst A.J."/>
            <person name="Thomas B.C."/>
            <person name="Singh A."/>
            <person name="Wilkins M.J."/>
            <person name="Karaoz U."/>
            <person name="Brodie E.L."/>
            <person name="Williams K.H."/>
            <person name="Hubbard S.S."/>
            <person name="Banfield J.F."/>
        </authorList>
    </citation>
    <scope>NUCLEOTIDE SEQUENCE [LARGE SCALE GENOMIC DNA]</scope>
</reference>
<sequence length="59" mass="6607">MATETPGAPVPEEPGLFTQNEQIIVDYINNNPGNPTRVMTWRTIGKLLPFYSQEGFIVL</sequence>
<evidence type="ECO:0000313" key="2">
    <source>
        <dbReference type="Proteomes" id="UP000177268"/>
    </source>
</evidence>
<dbReference type="STRING" id="1798370.A2Z00_03640"/>
<name>A0A1F5ZGZ7_9BACT</name>
<comment type="caution">
    <text evidence="1">The sequence shown here is derived from an EMBL/GenBank/DDBJ whole genome shotgun (WGS) entry which is preliminary data.</text>
</comment>
<accession>A0A1F5ZGZ7</accession>
<dbReference type="Proteomes" id="UP000177268">
    <property type="component" value="Unassembled WGS sequence"/>
</dbReference>
<gene>
    <name evidence="1" type="ORF">A2Z00_03640</name>
</gene>
<protein>
    <submittedName>
        <fullName evidence="1">Uncharacterized protein</fullName>
    </submittedName>
</protein>
<organism evidence="1 2">
    <name type="scientific">Candidatus Gottesmanbacteria bacterium RBG_13_45_10</name>
    <dbReference type="NCBI Taxonomy" id="1798370"/>
    <lineage>
        <taxon>Bacteria</taxon>
        <taxon>Candidatus Gottesmaniibacteriota</taxon>
    </lineage>
</organism>
<evidence type="ECO:0000313" key="1">
    <source>
        <dbReference type="EMBL" id="OGG11710.1"/>
    </source>
</evidence>
<proteinExistence type="predicted"/>
<dbReference type="EMBL" id="MFIZ01000018">
    <property type="protein sequence ID" value="OGG11710.1"/>
    <property type="molecule type" value="Genomic_DNA"/>
</dbReference>